<keyword evidence="5" id="KW-0800">Toxin</keyword>
<evidence type="ECO:0000256" key="2">
    <source>
        <dbReference type="ARBA" id="ARBA00022722"/>
    </source>
</evidence>
<gene>
    <name evidence="5" type="primary">vapC</name>
    <name evidence="7" type="ORF">ACFSBW_19240</name>
</gene>
<name>A0ABD6DF08_9EURY</name>
<dbReference type="SUPFAM" id="SSF88723">
    <property type="entry name" value="PIN domain-like"/>
    <property type="match status" value="1"/>
</dbReference>
<dbReference type="InterPro" id="IPR002716">
    <property type="entry name" value="PIN_dom"/>
</dbReference>
<keyword evidence="1 5" id="KW-1277">Toxin-antitoxin system</keyword>
<evidence type="ECO:0000256" key="5">
    <source>
        <dbReference type="HAMAP-Rule" id="MF_00265"/>
    </source>
</evidence>
<keyword evidence="3 5" id="KW-0479">Metal-binding</keyword>
<dbReference type="GO" id="GO:0016787">
    <property type="term" value="F:hydrolase activity"/>
    <property type="evidence" value="ECO:0007669"/>
    <property type="project" value="UniProtKB-KW"/>
</dbReference>
<comment type="function">
    <text evidence="5">Toxic component of a toxin-antitoxin (TA) system. An RNase.</text>
</comment>
<dbReference type="InterPro" id="IPR022907">
    <property type="entry name" value="VapC_family"/>
</dbReference>
<dbReference type="SMART" id="SM00670">
    <property type="entry name" value="PINc"/>
    <property type="match status" value="1"/>
</dbReference>
<dbReference type="RefSeq" id="WP_256397919.1">
    <property type="nucleotide sequence ID" value="NZ_JANHDJ010000018.1"/>
</dbReference>
<sequence length="142" mass="15903">MSVFVDTGVFFAHHDTDAARHDHAVDAFDALLDGEYGQPYTNDYVFDETVTLTRARTGSFEAANTVASRILGEEPFPRVFELLHVQPDDVHASLEEFRRYDDHDLSFTDASIVALCESHGIDAVLSFDTDFDGLIDRIEPGY</sequence>
<protein>
    <recommendedName>
        <fullName evidence="5">Ribonuclease VapC</fullName>
        <shortName evidence="5">RNase VapC</shortName>
        <ecNumber evidence="5">3.1.-.-</ecNumber>
    </recommendedName>
    <alternativeName>
        <fullName evidence="5">Putative toxin VapC</fullName>
    </alternativeName>
</protein>
<evidence type="ECO:0000256" key="3">
    <source>
        <dbReference type="ARBA" id="ARBA00022723"/>
    </source>
</evidence>
<dbReference type="PANTHER" id="PTHR42188:SF1">
    <property type="entry name" value="23S RRNA-SPECIFIC ENDONUCLEASE VAPC20"/>
    <property type="match status" value="1"/>
</dbReference>
<evidence type="ECO:0000256" key="4">
    <source>
        <dbReference type="ARBA" id="ARBA00022801"/>
    </source>
</evidence>
<comment type="similarity">
    <text evidence="5">Belongs to the PINc/VapC protein family.</text>
</comment>
<evidence type="ECO:0000256" key="1">
    <source>
        <dbReference type="ARBA" id="ARBA00022649"/>
    </source>
</evidence>
<keyword evidence="5" id="KW-0460">Magnesium</keyword>
<dbReference type="GO" id="GO:0090729">
    <property type="term" value="F:toxin activity"/>
    <property type="evidence" value="ECO:0007669"/>
    <property type="project" value="UniProtKB-KW"/>
</dbReference>
<reference evidence="7 8" key="1">
    <citation type="journal article" date="2019" name="Int. J. Syst. Evol. Microbiol.">
        <title>The Global Catalogue of Microorganisms (GCM) 10K type strain sequencing project: providing services to taxonomists for standard genome sequencing and annotation.</title>
        <authorList>
            <consortium name="The Broad Institute Genomics Platform"/>
            <consortium name="The Broad Institute Genome Sequencing Center for Infectious Disease"/>
            <person name="Wu L."/>
            <person name="Ma J."/>
        </authorList>
    </citation>
    <scope>NUCLEOTIDE SEQUENCE [LARGE SCALE GENOMIC DNA]</scope>
    <source>
        <strain evidence="7 8">CGMCC 1.10593</strain>
    </source>
</reference>
<evidence type="ECO:0000313" key="7">
    <source>
        <dbReference type="EMBL" id="MFD1643977.1"/>
    </source>
</evidence>
<dbReference type="Gene3D" id="3.40.50.1010">
    <property type="entry name" value="5'-nuclease"/>
    <property type="match status" value="1"/>
</dbReference>
<keyword evidence="8" id="KW-1185">Reference proteome</keyword>
<dbReference type="GO" id="GO:0000287">
    <property type="term" value="F:magnesium ion binding"/>
    <property type="evidence" value="ECO:0007669"/>
    <property type="project" value="UniProtKB-UniRule"/>
</dbReference>
<accession>A0ABD6DF08</accession>
<evidence type="ECO:0000259" key="6">
    <source>
        <dbReference type="SMART" id="SM00670"/>
    </source>
</evidence>
<dbReference type="PANTHER" id="PTHR42188">
    <property type="entry name" value="23S RRNA-SPECIFIC ENDONUCLEASE VAPC20"/>
    <property type="match status" value="1"/>
</dbReference>
<dbReference type="EMBL" id="JBHUDM010000016">
    <property type="protein sequence ID" value="MFD1643977.1"/>
    <property type="molecule type" value="Genomic_DNA"/>
</dbReference>
<dbReference type="Pfam" id="PF01850">
    <property type="entry name" value="PIN"/>
    <property type="match status" value="1"/>
</dbReference>
<dbReference type="Proteomes" id="UP001597052">
    <property type="component" value="Unassembled WGS sequence"/>
</dbReference>
<organism evidence="7 8">
    <name type="scientific">Halohasta litorea</name>
    <dbReference type="NCBI Taxonomy" id="869891"/>
    <lineage>
        <taxon>Archaea</taxon>
        <taxon>Methanobacteriati</taxon>
        <taxon>Methanobacteriota</taxon>
        <taxon>Stenosarchaea group</taxon>
        <taxon>Halobacteria</taxon>
        <taxon>Halobacteriales</taxon>
        <taxon>Haloferacaceae</taxon>
        <taxon>Halohasta</taxon>
    </lineage>
</organism>
<dbReference type="GO" id="GO:0004518">
    <property type="term" value="F:nuclease activity"/>
    <property type="evidence" value="ECO:0007669"/>
    <property type="project" value="UniProtKB-KW"/>
</dbReference>
<evidence type="ECO:0000313" key="8">
    <source>
        <dbReference type="Proteomes" id="UP001597052"/>
    </source>
</evidence>
<dbReference type="InterPro" id="IPR029060">
    <property type="entry name" value="PIN-like_dom_sf"/>
</dbReference>
<keyword evidence="2 5" id="KW-0540">Nuclease</keyword>
<dbReference type="EC" id="3.1.-.-" evidence="5"/>
<proteinExistence type="inferred from homology"/>
<dbReference type="InterPro" id="IPR039018">
    <property type="entry name" value="VapC20-like"/>
</dbReference>
<dbReference type="AlphaFoldDB" id="A0ABD6DF08"/>
<keyword evidence="4 5" id="KW-0378">Hydrolase</keyword>
<comment type="caution">
    <text evidence="7">The sequence shown here is derived from an EMBL/GenBank/DDBJ whole genome shotgun (WGS) entry which is preliminary data.</text>
</comment>
<feature type="binding site" evidence="5">
    <location>
        <position position="6"/>
    </location>
    <ligand>
        <name>Mg(2+)</name>
        <dbReference type="ChEBI" id="CHEBI:18420"/>
    </ligand>
</feature>
<feature type="domain" description="PIN" evidence="6">
    <location>
        <begin position="1"/>
        <end position="133"/>
    </location>
</feature>
<feature type="binding site" evidence="5">
    <location>
        <position position="109"/>
    </location>
    <ligand>
        <name>Mg(2+)</name>
        <dbReference type="ChEBI" id="CHEBI:18420"/>
    </ligand>
</feature>
<dbReference type="HAMAP" id="MF_00265">
    <property type="entry name" value="VapC_Nob1"/>
    <property type="match status" value="1"/>
</dbReference>
<comment type="cofactor">
    <cofactor evidence="5">
        <name>Mg(2+)</name>
        <dbReference type="ChEBI" id="CHEBI:18420"/>
    </cofactor>
</comment>